<name>A0AAV2E0C2_9ROSI</name>
<feature type="compositionally biased region" description="Basic residues" evidence="1">
    <location>
        <begin position="39"/>
        <end position="48"/>
    </location>
</feature>
<protein>
    <submittedName>
        <fullName evidence="2">Uncharacterized protein</fullName>
    </submittedName>
</protein>
<feature type="region of interest" description="Disordered" evidence="1">
    <location>
        <begin position="1"/>
        <end position="112"/>
    </location>
</feature>
<feature type="compositionally biased region" description="Basic and acidic residues" evidence="1">
    <location>
        <begin position="103"/>
        <end position="112"/>
    </location>
</feature>
<reference evidence="2 3" key="1">
    <citation type="submission" date="2024-04" db="EMBL/GenBank/DDBJ databases">
        <authorList>
            <person name="Fracassetti M."/>
        </authorList>
    </citation>
    <scope>NUCLEOTIDE SEQUENCE [LARGE SCALE GENOMIC DNA]</scope>
</reference>
<evidence type="ECO:0000313" key="3">
    <source>
        <dbReference type="Proteomes" id="UP001497516"/>
    </source>
</evidence>
<keyword evidence="3" id="KW-1185">Reference proteome</keyword>
<organism evidence="2 3">
    <name type="scientific">Linum trigynum</name>
    <dbReference type="NCBI Taxonomy" id="586398"/>
    <lineage>
        <taxon>Eukaryota</taxon>
        <taxon>Viridiplantae</taxon>
        <taxon>Streptophyta</taxon>
        <taxon>Embryophyta</taxon>
        <taxon>Tracheophyta</taxon>
        <taxon>Spermatophyta</taxon>
        <taxon>Magnoliopsida</taxon>
        <taxon>eudicotyledons</taxon>
        <taxon>Gunneridae</taxon>
        <taxon>Pentapetalae</taxon>
        <taxon>rosids</taxon>
        <taxon>fabids</taxon>
        <taxon>Malpighiales</taxon>
        <taxon>Linaceae</taxon>
        <taxon>Linum</taxon>
    </lineage>
</organism>
<evidence type="ECO:0000313" key="2">
    <source>
        <dbReference type="EMBL" id="CAL1379356.1"/>
    </source>
</evidence>
<proteinExistence type="predicted"/>
<dbReference type="Proteomes" id="UP001497516">
    <property type="component" value="Chromosome 3"/>
</dbReference>
<dbReference type="EMBL" id="OZ034816">
    <property type="protein sequence ID" value="CAL1379356.1"/>
    <property type="molecule type" value="Genomic_DNA"/>
</dbReference>
<evidence type="ECO:0000256" key="1">
    <source>
        <dbReference type="SAM" id="MobiDB-lite"/>
    </source>
</evidence>
<feature type="compositionally biased region" description="Basic and acidic residues" evidence="1">
    <location>
        <begin position="1"/>
        <end position="12"/>
    </location>
</feature>
<dbReference type="AlphaFoldDB" id="A0AAV2E0C2"/>
<accession>A0AAV2E0C2</accession>
<gene>
    <name evidence="2" type="ORF">LTRI10_LOCUS20880</name>
</gene>
<feature type="compositionally biased region" description="Basic and acidic residues" evidence="1">
    <location>
        <begin position="21"/>
        <end position="36"/>
    </location>
</feature>
<sequence length="112" mass="12576">MQDEEYLREPRVSTKAKGRAPRRENARDPSWHEHAAARQVRRSTRRKATTLDDTDAPKGAPIHTKRKATTLDDTGAPKDAPIHKKRKATTSDDIGAPEGSSRPQKEKSNNLR</sequence>